<gene>
    <name evidence="1" type="ORF">VISI1226_10109</name>
</gene>
<protein>
    <submittedName>
        <fullName evidence="1">Uncharacterized protein</fullName>
    </submittedName>
</protein>
<dbReference type="EMBL" id="AEVT01000073">
    <property type="protein sequence ID" value="EGA69782.1"/>
    <property type="molecule type" value="Genomic_DNA"/>
</dbReference>
<dbReference type="AlphaFoldDB" id="E8M890"/>
<evidence type="ECO:0000313" key="1">
    <source>
        <dbReference type="EMBL" id="EGA69782.1"/>
    </source>
</evidence>
<name>E8M890_PHOS4</name>
<evidence type="ECO:0000313" key="2">
    <source>
        <dbReference type="Proteomes" id="UP000006228"/>
    </source>
</evidence>
<dbReference type="Proteomes" id="UP000006228">
    <property type="component" value="Unassembled WGS sequence"/>
</dbReference>
<accession>E8M890</accession>
<sequence length="233" mass="26994">MKFLREVLNVKVSKAKLESLTNIGIQDISHELFQSGIISFSSPEERIIEDEKRSFYFDMAKSLSQDLEYISSAQNFKRQKIALRERVMGAIRCSVLGSIVKDKLSDGVPLKELKSAFDELEFWFPFGDKESVKKITVLGFVKEGALFEVRNYLGDAHSGDWAQMYRFMFENMIEQTISTYLLRKSDSDCLLDKHYQREFNKLTDKINAHEYVYNEVMNGGNFKFNKNDAENLA</sequence>
<dbReference type="RefSeq" id="WP_008077866.1">
    <property type="nucleotide sequence ID" value="NZ_AEVT01000073.1"/>
</dbReference>
<comment type="caution">
    <text evidence="1">The sequence shown here is derived from an EMBL/GenBank/DDBJ whole genome shotgun (WGS) entry which is preliminary data.</text>
</comment>
<reference evidence="1 2" key="1">
    <citation type="journal article" date="2012" name="Int. J. Syst. Evol. Microbiol.">
        <title>Vibrio caribbeanicus sp. nov., isolated from the marine sponge Scleritoderma cyanea.</title>
        <authorList>
            <person name="Hoffmann M."/>
            <person name="Monday S.R."/>
            <person name="Allard M.W."/>
            <person name="Strain E.A."/>
            <person name="Whittaker P."/>
            <person name="Naum M."/>
            <person name="McCarthy P.J."/>
            <person name="Lopez J.V."/>
            <person name="Fischer M."/>
            <person name="Brown E.W."/>
        </authorList>
    </citation>
    <scope>NUCLEOTIDE SEQUENCE [LARGE SCALE GENOMIC DNA]</scope>
    <source>
        <strain evidence="2">DSMZ 21326</strain>
    </source>
</reference>
<dbReference type="GeneID" id="95569801"/>
<proteinExistence type="predicted"/>
<organism evidence="1 2">
    <name type="scientific">Vibrio sinaloensis DSM 21326</name>
    <dbReference type="NCBI Taxonomy" id="945550"/>
    <lineage>
        <taxon>Bacteria</taxon>
        <taxon>Pseudomonadati</taxon>
        <taxon>Pseudomonadota</taxon>
        <taxon>Gammaproteobacteria</taxon>
        <taxon>Vibrionales</taxon>
        <taxon>Vibrionaceae</taxon>
        <taxon>Vibrio</taxon>
        <taxon>Vibrio oreintalis group</taxon>
    </lineage>
</organism>